<dbReference type="Proteomes" id="UP000823773">
    <property type="component" value="Unassembled WGS sequence"/>
</dbReference>
<name>A0ACC5T3P3_ENSAD</name>
<reference evidence="1" key="1">
    <citation type="submission" date="2021-03" db="EMBL/GenBank/DDBJ databases">
        <title>Genomic Encyclopedia of Type Strains, Phase IV (KMG-IV): sequencing the most valuable type-strain genomes for metagenomic binning, comparative biology and taxonomic classification.</title>
        <authorList>
            <person name="Goeker M."/>
        </authorList>
    </citation>
    <scope>NUCLEOTIDE SEQUENCE</scope>
    <source>
        <strain evidence="1">DSM 18131</strain>
    </source>
</reference>
<gene>
    <name evidence="1" type="ORF">J2Z19_005469</name>
</gene>
<keyword evidence="2" id="KW-1185">Reference proteome</keyword>
<protein>
    <submittedName>
        <fullName evidence="1">Integrase</fullName>
    </submittedName>
</protein>
<evidence type="ECO:0000313" key="1">
    <source>
        <dbReference type="EMBL" id="MBP1875732.1"/>
    </source>
</evidence>
<accession>A0ACC5T3P3</accession>
<evidence type="ECO:0000313" key="2">
    <source>
        <dbReference type="Proteomes" id="UP000823773"/>
    </source>
</evidence>
<comment type="caution">
    <text evidence="1">The sequence shown here is derived from an EMBL/GenBank/DDBJ whole genome shotgun (WGS) entry which is preliminary data.</text>
</comment>
<sequence length="528" mass="59100">MALIMPSPVLIGNTYYLRVRVPSDLPTTTKGQSVTIPVGDSFKRVTMTNFVKVSLETREPRIAKERFAQAYSALQSTWQAMKDGPKPLSHKQSVALAGEIRAAFIEAFDDDPGTPETWQRVLEENAAAKSARHNPLTIPTVKQQAKDMETRFGKLADARLAIRGIILAPQYRQRLLMQVAEGLDEMARVNLAKAEGDYSDSGETKRYPTFEGTQASPKLSAATGSKTFKSVIDDRVRLRSAGTDAVPLREETVDKYRLATDEFTTFRKSDDLTTVTPEEADAWKLVMMEGGKLSNNTIGQRLQNVRTVIEWARKHSHNKLFPLGNPLATVERPNYQTVASDTRTYTMDEAKQVLAAARKETRYDLRWLPWMCAYSGARIEEVAQLSKGNFFKVGDDWFYRLTTSGGKTLKTRSSERRVPVHPELIKEGLMDFINGLKLADDQRIFSTRSQQKIGEWLRDTVKITRPELAPSHGWRHLFEDVCLVGGVLDAARYYITGRSTGKSGEGYGKSDVTLPGLAQEMKKVGAIL</sequence>
<organism evidence="1 2">
    <name type="scientific">Ensifer adhaerens</name>
    <name type="common">Sinorhizobium morelense</name>
    <dbReference type="NCBI Taxonomy" id="106592"/>
    <lineage>
        <taxon>Bacteria</taxon>
        <taxon>Pseudomonadati</taxon>
        <taxon>Pseudomonadota</taxon>
        <taxon>Alphaproteobacteria</taxon>
        <taxon>Hyphomicrobiales</taxon>
        <taxon>Rhizobiaceae</taxon>
        <taxon>Sinorhizobium/Ensifer group</taxon>
        <taxon>Ensifer</taxon>
    </lineage>
</organism>
<proteinExistence type="predicted"/>
<dbReference type="EMBL" id="JAGGJR010000012">
    <property type="protein sequence ID" value="MBP1875732.1"/>
    <property type="molecule type" value="Genomic_DNA"/>
</dbReference>